<dbReference type="InterPro" id="IPR005162">
    <property type="entry name" value="Retrotrans_gag_dom"/>
</dbReference>
<feature type="domain" description="Retrotransposon gag" evidence="1">
    <location>
        <begin position="40"/>
        <end position="120"/>
    </location>
</feature>
<reference evidence="2 3" key="1">
    <citation type="submission" date="2019-07" db="EMBL/GenBank/DDBJ databases">
        <title>De Novo Assembly of kiwifruit Actinidia rufa.</title>
        <authorList>
            <person name="Sugita-Konishi S."/>
            <person name="Sato K."/>
            <person name="Mori E."/>
            <person name="Abe Y."/>
            <person name="Kisaki G."/>
            <person name="Hamano K."/>
            <person name="Suezawa K."/>
            <person name="Otani M."/>
            <person name="Fukuda T."/>
            <person name="Manabe T."/>
            <person name="Gomi K."/>
            <person name="Tabuchi M."/>
            <person name="Akimitsu K."/>
            <person name="Kataoka I."/>
        </authorList>
    </citation>
    <scope>NUCLEOTIDE SEQUENCE [LARGE SCALE GENOMIC DNA]</scope>
    <source>
        <strain evidence="3">cv. Fuchu</strain>
    </source>
</reference>
<dbReference type="OrthoDB" id="1936908at2759"/>
<proteinExistence type="predicted"/>
<name>A0A7J0ELP3_9ERIC</name>
<evidence type="ECO:0000313" key="3">
    <source>
        <dbReference type="Proteomes" id="UP000585474"/>
    </source>
</evidence>
<dbReference type="PANTHER" id="PTHR33223:SF11">
    <property type="entry name" value="ELEMENT PROTEIN, PUTATIVE-RELATED"/>
    <property type="match status" value="1"/>
</dbReference>
<dbReference type="AlphaFoldDB" id="A0A7J0ELP3"/>
<dbReference type="EMBL" id="BJWL01000005">
    <property type="protein sequence ID" value="GFY87300.1"/>
    <property type="molecule type" value="Genomic_DNA"/>
</dbReference>
<keyword evidence="3" id="KW-1185">Reference proteome</keyword>
<evidence type="ECO:0000313" key="2">
    <source>
        <dbReference type="EMBL" id="GFY87300.1"/>
    </source>
</evidence>
<accession>A0A7J0ELP3</accession>
<organism evidence="2 3">
    <name type="scientific">Actinidia rufa</name>
    <dbReference type="NCBI Taxonomy" id="165716"/>
    <lineage>
        <taxon>Eukaryota</taxon>
        <taxon>Viridiplantae</taxon>
        <taxon>Streptophyta</taxon>
        <taxon>Embryophyta</taxon>
        <taxon>Tracheophyta</taxon>
        <taxon>Spermatophyta</taxon>
        <taxon>Magnoliopsida</taxon>
        <taxon>eudicotyledons</taxon>
        <taxon>Gunneridae</taxon>
        <taxon>Pentapetalae</taxon>
        <taxon>asterids</taxon>
        <taxon>Ericales</taxon>
        <taxon>Actinidiaceae</taxon>
        <taxon>Actinidia</taxon>
    </lineage>
</organism>
<dbReference type="PANTHER" id="PTHR33223">
    <property type="entry name" value="CCHC-TYPE DOMAIN-CONTAINING PROTEIN"/>
    <property type="match status" value="1"/>
</dbReference>
<dbReference type="Pfam" id="PF03732">
    <property type="entry name" value="Retrotrans_gag"/>
    <property type="match status" value="1"/>
</dbReference>
<gene>
    <name evidence="2" type="ORF">Acr_05g0009390</name>
</gene>
<comment type="caution">
    <text evidence="2">The sequence shown here is derived from an EMBL/GenBank/DDBJ whole genome shotgun (WGS) entry which is preliminary data.</text>
</comment>
<protein>
    <recommendedName>
        <fullName evidence="1">Retrotransposon gag domain-containing protein</fullName>
    </recommendedName>
</protein>
<sequence length="178" mass="20705">MNPPSFDGLGDLVVAGHWLSEIRKIFDTVRITEDDMKVSFASYQLVGEANEWWESIKEAKGVDRGMTWANFKSTFEDQYFPEAYRDELREQFEKLVQEDMTISEYAIKFQSLSRFAPDLPKNFEISLIYLIVQEGWSLKRSSAKSLRAVGSRGKCQWAPVLLPREVSTRRDKEITHRD</sequence>
<dbReference type="Proteomes" id="UP000585474">
    <property type="component" value="Unassembled WGS sequence"/>
</dbReference>
<evidence type="ECO:0000259" key="1">
    <source>
        <dbReference type="Pfam" id="PF03732"/>
    </source>
</evidence>